<dbReference type="InterPro" id="IPR045584">
    <property type="entry name" value="Pilin-like"/>
</dbReference>
<keyword evidence="1" id="KW-0472">Membrane</keyword>
<dbReference type="Proteomes" id="UP000228949">
    <property type="component" value="Unassembled WGS sequence"/>
</dbReference>
<evidence type="ECO:0000313" key="2">
    <source>
        <dbReference type="EMBL" id="PIU98522.1"/>
    </source>
</evidence>
<reference evidence="3" key="1">
    <citation type="submission" date="2017-09" db="EMBL/GenBank/DDBJ databases">
        <title>Depth-based differentiation of microbial function through sediment-hosted aquifers and enrichment of novel symbionts in the deep terrestrial subsurface.</title>
        <authorList>
            <person name="Probst A.J."/>
            <person name="Ladd B."/>
            <person name="Jarett J.K."/>
            <person name="Geller-Mcgrath D.E."/>
            <person name="Sieber C.M.K."/>
            <person name="Emerson J.B."/>
            <person name="Anantharaman K."/>
            <person name="Thomas B.C."/>
            <person name="Malmstrom R."/>
            <person name="Stieglmeier M."/>
            <person name="Klingl A."/>
            <person name="Woyke T."/>
            <person name="Ryan C.M."/>
            <person name="Banfield J.F."/>
        </authorList>
    </citation>
    <scope>NUCLEOTIDE SEQUENCE [LARGE SCALE GENOMIC DNA]</scope>
</reference>
<evidence type="ECO:0000313" key="3">
    <source>
        <dbReference type="Proteomes" id="UP000228949"/>
    </source>
</evidence>
<organism evidence="2 3">
    <name type="scientific">Candidatus Wolfebacteria bacterium CG03_land_8_20_14_0_80_40_12</name>
    <dbReference type="NCBI Taxonomy" id="1975069"/>
    <lineage>
        <taxon>Bacteria</taxon>
        <taxon>Candidatus Wolfeibacteriota</taxon>
    </lineage>
</organism>
<keyword evidence="1" id="KW-1133">Transmembrane helix</keyword>
<sequence length="141" mass="15511">MKGFTLIEILIAAAIIAGLAGLGLFLSFDSYRNYALNVERDILVNVLQKARSLSLNNIDESAYGVYIQNSNFIIFKGDSYVSRDPIYDETIPTNSSVSKSGLQEIVFEQLTANSSASGDIILNNAFHSLIISLNNEGRINW</sequence>
<proteinExistence type="predicted"/>
<name>A0A2M7B621_9BACT</name>
<comment type="caution">
    <text evidence="2">The sequence shown here is derived from an EMBL/GenBank/DDBJ whole genome shotgun (WGS) entry which is preliminary data.</text>
</comment>
<evidence type="ECO:0000256" key="1">
    <source>
        <dbReference type="SAM" id="Phobius"/>
    </source>
</evidence>
<dbReference type="Pfam" id="PF07963">
    <property type="entry name" value="N_methyl"/>
    <property type="match status" value="1"/>
</dbReference>
<dbReference type="SUPFAM" id="SSF54523">
    <property type="entry name" value="Pili subunits"/>
    <property type="match status" value="1"/>
</dbReference>
<dbReference type="Gene3D" id="3.30.700.10">
    <property type="entry name" value="Glycoprotein, Type 4 Pilin"/>
    <property type="match status" value="1"/>
</dbReference>
<dbReference type="AlphaFoldDB" id="A0A2M7B621"/>
<feature type="transmembrane region" description="Helical" evidence="1">
    <location>
        <begin position="6"/>
        <end position="26"/>
    </location>
</feature>
<protein>
    <recommendedName>
        <fullName evidence="4">General secretion pathway GspH domain-containing protein</fullName>
    </recommendedName>
</protein>
<dbReference type="EMBL" id="PEVJ01000023">
    <property type="protein sequence ID" value="PIU98522.1"/>
    <property type="molecule type" value="Genomic_DNA"/>
</dbReference>
<accession>A0A2M7B621</accession>
<dbReference type="NCBIfam" id="TIGR02532">
    <property type="entry name" value="IV_pilin_GFxxxE"/>
    <property type="match status" value="1"/>
</dbReference>
<evidence type="ECO:0008006" key="4">
    <source>
        <dbReference type="Google" id="ProtNLM"/>
    </source>
</evidence>
<gene>
    <name evidence="2" type="ORF">COS61_00975</name>
</gene>
<keyword evidence="1" id="KW-0812">Transmembrane</keyword>
<dbReference type="InterPro" id="IPR012902">
    <property type="entry name" value="N_methyl_site"/>
</dbReference>